<name>A0ABU6SLB8_9FABA</name>
<sequence>MEYGPLNRYRGPEPWFTEWTPAMLDLRAASTLKKGIEKKKRSKIIEEEDVTPPNRRKTTVKRKKLDEGEKQEKEEIERESEFDNQNEADDDQEEKVQNKSPMTSSQAERELDNIWPTMVFDEEVILKNDEDVCQYFASKK</sequence>
<comment type="caution">
    <text evidence="2">The sequence shown here is derived from an EMBL/GenBank/DDBJ whole genome shotgun (WGS) entry which is preliminary data.</text>
</comment>
<organism evidence="2 3">
    <name type="scientific">Stylosanthes scabra</name>
    <dbReference type="NCBI Taxonomy" id="79078"/>
    <lineage>
        <taxon>Eukaryota</taxon>
        <taxon>Viridiplantae</taxon>
        <taxon>Streptophyta</taxon>
        <taxon>Embryophyta</taxon>
        <taxon>Tracheophyta</taxon>
        <taxon>Spermatophyta</taxon>
        <taxon>Magnoliopsida</taxon>
        <taxon>eudicotyledons</taxon>
        <taxon>Gunneridae</taxon>
        <taxon>Pentapetalae</taxon>
        <taxon>rosids</taxon>
        <taxon>fabids</taxon>
        <taxon>Fabales</taxon>
        <taxon>Fabaceae</taxon>
        <taxon>Papilionoideae</taxon>
        <taxon>50 kb inversion clade</taxon>
        <taxon>dalbergioids sensu lato</taxon>
        <taxon>Dalbergieae</taxon>
        <taxon>Pterocarpus clade</taxon>
        <taxon>Stylosanthes</taxon>
    </lineage>
</organism>
<dbReference type="Proteomes" id="UP001341840">
    <property type="component" value="Unassembled WGS sequence"/>
</dbReference>
<feature type="compositionally biased region" description="Acidic residues" evidence="1">
    <location>
        <begin position="82"/>
        <end position="93"/>
    </location>
</feature>
<accession>A0ABU6SLB8</accession>
<protein>
    <submittedName>
        <fullName evidence="2">Uncharacterized protein</fullName>
    </submittedName>
</protein>
<evidence type="ECO:0000313" key="2">
    <source>
        <dbReference type="EMBL" id="MED6136916.1"/>
    </source>
</evidence>
<gene>
    <name evidence="2" type="ORF">PIB30_060180</name>
</gene>
<feature type="compositionally biased region" description="Basic residues" evidence="1">
    <location>
        <begin position="54"/>
        <end position="63"/>
    </location>
</feature>
<keyword evidence="3" id="KW-1185">Reference proteome</keyword>
<evidence type="ECO:0000313" key="3">
    <source>
        <dbReference type="Proteomes" id="UP001341840"/>
    </source>
</evidence>
<proteinExistence type="predicted"/>
<feature type="compositionally biased region" description="Basic and acidic residues" evidence="1">
    <location>
        <begin position="64"/>
        <end position="81"/>
    </location>
</feature>
<feature type="region of interest" description="Disordered" evidence="1">
    <location>
        <begin position="35"/>
        <end position="114"/>
    </location>
</feature>
<evidence type="ECO:0000256" key="1">
    <source>
        <dbReference type="SAM" id="MobiDB-lite"/>
    </source>
</evidence>
<dbReference type="EMBL" id="JASCZI010060944">
    <property type="protein sequence ID" value="MED6136916.1"/>
    <property type="molecule type" value="Genomic_DNA"/>
</dbReference>
<reference evidence="2 3" key="1">
    <citation type="journal article" date="2023" name="Plants (Basel)">
        <title>Bridging the Gap: Combining Genomics and Transcriptomics Approaches to Understand Stylosanthes scabra, an Orphan Legume from the Brazilian Caatinga.</title>
        <authorList>
            <person name="Ferreira-Neto J.R.C."/>
            <person name="da Silva M.D."/>
            <person name="Binneck E."/>
            <person name="de Melo N.F."/>
            <person name="da Silva R.H."/>
            <person name="de Melo A.L.T.M."/>
            <person name="Pandolfi V."/>
            <person name="Bustamante F.O."/>
            <person name="Brasileiro-Vidal A.C."/>
            <person name="Benko-Iseppon A.M."/>
        </authorList>
    </citation>
    <scope>NUCLEOTIDE SEQUENCE [LARGE SCALE GENOMIC DNA]</scope>
    <source>
        <tissue evidence="2">Leaves</tissue>
    </source>
</reference>